<accession>A0ABS3J8Y2</accession>
<proteinExistence type="predicted"/>
<name>A0ABS3J8Y2_9HYPH</name>
<evidence type="ECO:0000313" key="1">
    <source>
        <dbReference type="EMBL" id="MBO0905572.1"/>
    </source>
</evidence>
<evidence type="ECO:0000313" key="2">
    <source>
        <dbReference type="Proteomes" id="UP000664288"/>
    </source>
</evidence>
<protein>
    <submittedName>
        <fullName evidence="1">Uncharacterized protein</fullName>
    </submittedName>
</protein>
<gene>
    <name evidence="1" type="ORF">J1C47_18150</name>
</gene>
<organism evidence="1 2">
    <name type="scientific">Jiella sonneratiae</name>
    <dbReference type="NCBI Taxonomy" id="2816856"/>
    <lineage>
        <taxon>Bacteria</taxon>
        <taxon>Pseudomonadati</taxon>
        <taxon>Pseudomonadota</taxon>
        <taxon>Alphaproteobacteria</taxon>
        <taxon>Hyphomicrobiales</taxon>
        <taxon>Aurantimonadaceae</taxon>
        <taxon>Jiella</taxon>
    </lineage>
</organism>
<dbReference type="Proteomes" id="UP000664288">
    <property type="component" value="Unassembled WGS sequence"/>
</dbReference>
<keyword evidence="2" id="KW-1185">Reference proteome</keyword>
<dbReference type="RefSeq" id="WP_207352204.1">
    <property type="nucleotide sequence ID" value="NZ_JAFMPY010000022.1"/>
</dbReference>
<comment type="caution">
    <text evidence="1">The sequence shown here is derived from an EMBL/GenBank/DDBJ whole genome shotgun (WGS) entry which is preliminary data.</text>
</comment>
<sequence>MTVSNLPIDQTQIMRLALKRIEAGASVEDAVTDVMPRGAWDRLPPHERDELFKVGIFSRLQEAIITFVDANKEALVDHIEATAPKELRFLEPVLRSRFETRDLFRAIRELEIEP</sequence>
<reference evidence="1 2" key="1">
    <citation type="submission" date="2021-03" db="EMBL/GenBank/DDBJ databases">
        <title>Whole genome sequence of Jiella sp. MQZ13P-4.</title>
        <authorList>
            <person name="Tuo L."/>
        </authorList>
    </citation>
    <scope>NUCLEOTIDE SEQUENCE [LARGE SCALE GENOMIC DNA]</scope>
    <source>
        <strain evidence="1 2">MQZ13P-4</strain>
    </source>
</reference>
<dbReference type="EMBL" id="JAFMPY010000022">
    <property type="protein sequence ID" value="MBO0905572.1"/>
    <property type="molecule type" value="Genomic_DNA"/>
</dbReference>